<dbReference type="PANTHER" id="PTHR23278">
    <property type="entry name" value="SIDESTEP PROTEIN"/>
    <property type="match status" value="1"/>
</dbReference>
<dbReference type="PROSITE" id="PS50835">
    <property type="entry name" value="IG_LIKE"/>
    <property type="match status" value="1"/>
</dbReference>
<feature type="domain" description="Ig-like" evidence="1">
    <location>
        <begin position="4"/>
        <end position="45"/>
    </location>
</feature>
<evidence type="ECO:0000259" key="1">
    <source>
        <dbReference type="PROSITE" id="PS50835"/>
    </source>
</evidence>
<name>A0A8K0P485_LADFU</name>
<dbReference type="Gene3D" id="2.60.40.10">
    <property type="entry name" value="Immunoglobulins"/>
    <property type="match status" value="1"/>
</dbReference>
<keyword evidence="3" id="KW-1185">Reference proteome</keyword>
<sequence>MDPPQVSLSLGSSLRPEDIKEGDDVYFECQVKANPREHRISWMHEVSHIITPSIKLLKPRFVQCLFSVFGKEQ</sequence>
<protein>
    <recommendedName>
        <fullName evidence="1">Ig-like domain-containing protein</fullName>
    </recommendedName>
</protein>
<dbReference type="Proteomes" id="UP000792457">
    <property type="component" value="Unassembled WGS sequence"/>
</dbReference>
<dbReference type="InterPro" id="IPR013783">
    <property type="entry name" value="Ig-like_fold"/>
</dbReference>
<proteinExistence type="predicted"/>
<dbReference type="InterPro" id="IPR007110">
    <property type="entry name" value="Ig-like_dom"/>
</dbReference>
<dbReference type="InterPro" id="IPR036179">
    <property type="entry name" value="Ig-like_dom_sf"/>
</dbReference>
<evidence type="ECO:0000313" key="2">
    <source>
        <dbReference type="EMBL" id="KAG8232507.1"/>
    </source>
</evidence>
<reference evidence="2" key="2">
    <citation type="submission" date="2017-10" db="EMBL/GenBank/DDBJ databases">
        <title>Ladona fulva Genome sequencing and assembly.</title>
        <authorList>
            <person name="Murali S."/>
            <person name="Richards S."/>
            <person name="Bandaranaike D."/>
            <person name="Bellair M."/>
            <person name="Blankenburg K."/>
            <person name="Chao H."/>
            <person name="Dinh H."/>
            <person name="Doddapaneni H."/>
            <person name="Dugan-Rocha S."/>
            <person name="Elkadiri S."/>
            <person name="Gnanaolivu R."/>
            <person name="Hernandez B."/>
            <person name="Skinner E."/>
            <person name="Javaid M."/>
            <person name="Lee S."/>
            <person name="Li M."/>
            <person name="Ming W."/>
            <person name="Munidasa M."/>
            <person name="Muniz J."/>
            <person name="Nguyen L."/>
            <person name="Hughes D."/>
            <person name="Osuji N."/>
            <person name="Pu L.-L."/>
            <person name="Puazo M."/>
            <person name="Qu C."/>
            <person name="Quiroz J."/>
            <person name="Raj R."/>
            <person name="Weissenberger G."/>
            <person name="Xin Y."/>
            <person name="Zou X."/>
            <person name="Han Y."/>
            <person name="Worley K."/>
            <person name="Muzny D."/>
            <person name="Gibbs R."/>
        </authorList>
    </citation>
    <scope>NUCLEOTIDE SEQUENCE</scope>
    <source>
        <strain evidence="2">Sampled in the wild</strain>
    </source>
</reference>
<accession>A0A8K0P485</accession>
<gene>
    <name evidence="2" type="ORF">J437_LFUL012500</name>
</gene>
<dbReference type="AlphaFoldDB" id="A0A8K0P485"/>
<reference evidence="2" key="1">
    <citation type="submission" date="2013-04" db="EMBL/GenBank/DDBJ databases">
        <authorList>
            <person name="Qu J."/>
            <person name="Murali S.C."/>
            <person name="Bandaranaike D."/>
            <person name="Bellair M."/>
            <person name="Blankenburg K."/>
            <person name="Chao H."/>
            <person name="Dinh H."/>
            <person name="Doddapaneni H."/>
            <person name="Downs B."/>
            <person name="Dugan-Rocha S."/>
            <person name="Elkadiri S."/>
            <person name="Gnanaolivu R.D."/>
            <person name="Hernandez B."/>
            <person name="Javaid M."/>
            <person name="Jayaseelan J.C."/>
            <person name="Lee S."/>
            <person name="Li M."/>
            <person name="Ming W."/>
            <person name="Munidasa M."/>
            <person name="Muniz J."/>
            <person name="Nguyen L."/>
            <person name="Ongeri F."/>
            <person name="Osuji N."/>
            <person name="Pu L.-L."/>
            <person name="Puazo M."/>
            <person name="Qu C."/>
            <person name="Quiroz J."/>
            <person name="Raj R."/>
            <person name="Weissenberger G."/>
            <person name="Xin Y."/>
            <person name="Zou X."/>
            <person name="Han Y."/>
            <person name="Richards S."/>
            <person name="Worley K."/>
            <person name="Muzny D."/>
            <person name="Gibbs R."/>
        </authorList>
    </citation>
    <scope>NUCLEOTIDE SEQUENCE</scope>
    <source>
        <strain evidence="2">Sampled in the wild</strain>
    </source>
</reference>
<dbReference type="PANTHER" id="PTHR23278:SF26">
    <property type="entry name" value="SIDESTEP III, ISOFORM O"/>
    <property type="match status" value="1"/>
</dbReference>
<comment type="caution">
    <text evidence="2">The sequence shown here is derived from an EMBL/GenBank/DDBJ whole genome shotgun (WGS) entry which is preliminary data.</text>
</comment>
<organism evidence="2 3">
    <name type="scientific">Ladona fulva</name>
    <name type="common">Scarce chaser dragonfly</name>
    <name type="synonym">Libellula fulva</name>
    <dbReference type="NCBI Taxonomy" id="123851"/>
    <lineage>
        <taxon>Eukaryota</taxon>
        <taxon>Metazoa</taxon>
        <taxon>Ecdysozoa</taxon>
        <taxon>Arthropoda</taxon>
        <taxon>Hexapoda</taxon>
        <taxon>Insecta</taxon>
        <taxon>Pterygota</taxon>
        <taxon>Palaeoptera</taxon>
        <taxon>Odonata</taxon>
        <taxon>Epiprocta</taxon>
        <taxon>Anisoptera</taxon>
        <taxon>Libelluloidea</taxon>
        <taxon>Libellulidae</taxon>
        <taxon>Ladona</taxon>
    </lineage>
</organism>
<evidence type="ECO:0000313" key="3">
    <source>
        <dbReference type="Proteomes" id="UP000792457"/>
    </source>
</evidence>
<dbReference type="EMBL" id="KZ308623">
    <property type="protein sequence ID" value="KAG8232507.1"/>
    <property type="molecule type" value="Genomic_DNA"/>
</dbReference>
<dbReference type="SUPFAM" id="SSF48726">
    <property type="entry name" value="Immunoglobulin"/>
    <property type="match status" value="1"/>
</dbReference>
<dbReference type="OrthoDB" id="5843397at2759"/>